<evidence type="ECO:0000313" key="1">
    <source>
        <dbReference type="EMBL" id="CAB4169785.1"/>
    </source>
</evidence>
<accession>A0A6J5PKQ8</accession>
<reference evidence="1" key="1">
    <citation type="submission" date="2020-05" db="EMBL/GenBank/DDBJ databases">
        <authorList>
            <person name="Chiriac C."/>
            <person name="Salcher M."/>
            <person name="Ghai R."/>
            <person name="Kavagutti S V."/>
        </authorList>
    </citation>
    <scope>NUCLEOTIDE SEQUENCE</scope>
</reference>
<protein>
    <submittedName>
        <fullName evidence="1">Uncharacterized protein</fullName>
    </submittedName>
</protein>
<organism evidence="1">
    <name type="scientific">uncultured Caudovirales phage</name>
    <dbReference type="NCBI Taxonomy" id="2100421"/>
    <lineage>
        <taxon>Viruses</taxon>
        <taxon>Duplodnaviria</taxon>
        <taxon>Heunggongvirae</taxon>
        <taxon>Uroviricota</taxon>
        <taxon>Caudoviricetes</taxon>
        <taxon>Peduoviridae</taxon>
        <taxon>Maltschvirus</taxon>
        <taxon>Maltschvirus maltsch</taxon>
    </lineage>
</organism>
<sequence length="61" mass="7069">MKITIEFDDIEDAKEALNAGKYLSAISDADNYLRSCIKHGDNTEAVEEILEHARRMLRWEE</sequence>
<gene>
    <name evidence="1" type="ORF">UFOVP901_2</name>
</gene>
<proteinExistence type="predicted"/>
<dbReference type="EMBL" id="LR796852">
    <property type="protein sequence ID" value="CAB4169785.1"/>
    <property type="molecule type" value="Genomic_DNA"/>
</dbReference>
<name>A0A6J5PKQ8_9CAUD</name>